<evidence type="ECO:0000313" key="1">
    <source>
        <dbReference type="EMBL" id="CBK81037.1"/>
    </source>
</evidence>
<sequence length="39" mass="4252">MQAGSELYMHFCEESGRSGLVSDKKGLLIISSPKNHVMA</sequence>
<dbReference type="PATRIC" id="fig|717962.3.peg.2267"/>
<evidence type="ECO:0000313" key="2">
    <source>
        <dbReference type="Proteomes" id="UP000008798"/>
    </source>
</evidence>
<reference evidence="1 2" key="2">
    <citation type="submission" date="2010-03" db="EMBL/GenBank/DDBJ databases">
        <authorList>
            <person name="Pajon A."/>
        </authorList>
    </citation>
    <scope>NUCLEOTIDE SEQUENCE [LARGE SCALE GENOMIC DNA]</scope>
    <source>
        <strain evidence="1 2">GD/7</strain>
    </source>
</reference>
<dbReference type="HOGENOM" id="CLU_3308022_0_0_9"/>
<gene>
    <name evidence="1" type="ORF">CC1_23690</name>
</gene>
<dbReference type="EMBL" id="FP929038">
    <property type="protein sequence ID" value="CBK81037.1"/>
    <property type="molecule type" value="Genomic_DNA"/>
</dbReference>
<dbReference type="AlphaFoldDB" id="D4J9L6"/>
<organism evidence="1 2">
    <name type="scientific">Coprococcus catus GD/7</name>
    <dbReference type="NCBI Taxonomy" id="717962"/>
    <lineage>
        <taxon>Bacteria</taxon>
        <taxon>Bacillati</taxon>
        <taxon>Bacillota</taxon>
        <taxon>Clostridia</taxon>
        <taxon>Lachnospirales</taxon>
        <taxon>Lachnospiraceae</taxon>
        <taxon>Coprococcus</taxon>
    </lineage>
</organism>
<proteinExistence type="predicted"/>
<name>D4J9L6_9FIRM</name>
<dbReference type="Proteomes" id="UP000008798">
    <property type="component" value="Chromosome"/>
</dbReference>
<protein>
    <submittedName>
        <fullName evidence="1">Uncharacterized protein</fullName>
    </submittedName>
</protein>
<dbReference type="KEGG" id="cct:CC1_23690"/>
<accession>D4J9L6</accession>
<reference evidence="1 2" key="1">
    <citation type="submission" date="2010-03" db="EMBL/GenBank/DDBJ databases">
        <title>The genome sequence of Coprococcus catus GD/7.</title>
        <authorList>
            <consortium name="metaHIT consortium -- http://www.metahit.eu/"/>
            <person name="Pajon A."/>
            <person name="Turner K."/>
            <person name="Parkhill J."/>
            <person name="Duncan S."/>
            <person name="Flint H."/>
        </authorList>
    </citation>
    <scope>NUCLEOTIDE SEQUENCE [LARGE SCALE GENOMIC DNA]</scope>
    <source>
        <strain evidence="1 2">GD/7</strain>
    </source>
</reference>